<feature type="transmembrane region" description="Helical" evidence="1">
    <location>
        <begin position="158"/>
        <end position="177"/>
    </location>
</feature>
<dbReference type="Pfam" id="PF02517">
    <property type="entry name" value="Rce1-like"/>
    <property type="match status" value="1"/>
</dbReference>
<dbReference type="GO" id="GO:0004175">
    <property type="term" value="F:endopeptidase activity"/>
    <property type="evidence" value="ECO:0007669"/>
    <property type="project" value="UniProtKB-ARBA"/>
</dbReference>
<dbReference type="EMBL" id="OENE01000015">
    <property type="protein sequence ID" value="SOU88636.1"/>
    <property type="molecule type" value="Genomic_DNA"/>
</dbReference>
<protein>
    <recommendedName>
        <fullName evidence="2">CAAX prenyl protease 2/Lysostaphin resistance protein A-like domain-containing protein</fullName>
    </recommendedName>
</protein>
<name>A0A2I2M7W7_9FLAO</name>
<feature type="transmembrane region" description="Helical" evidence="1">
    <location>
        <begin position="78"/>
        <end position="96"/>
    </location>
</feature>
<proteinExistence type="predicted"/>
<evidence type="ECO:0000313" key="3">
    <source>
        <dbReference type="EMBL" id="SOU88636.1"/>
    </source>
</evidence>
<evidence type="ECO:0000313" key="4">
    <source>
        <dbReference type="Proteomes" id="UP000490060"/>
    </source>
</evidence>
<feature type="domain" description="CAAX prenyl protease 2/Lysostaphin resistance protein A-like" evidence="2">
    <location>
        <begin position="50"/>
        <end position="194"/>
    </location>
</feature>
<organism evidence="3 4">
    <name type="scientific">Tenacibaculum finnmarkense genomovar ulcerans</name>
    <dbReference type="NCBI Taxonomy" id="2781388"/>
    <lineage>
        <taxon>Bacteria</taxon>
        <taxon>Pseudomonadati</taxon>
        <taxon>Bacteroidota</taxon>
        <taxon>Flavobacteriia</taxon>
        <taxon>Flavobacteriales</taxon>
        <taxon>Flavobacteriaceae</taxon>
        <taxon>Tenacibaculum</taxon>
        <taxon>Tenacibaculum finnmarkense</taxon>
    </lineage>
</organism>
<feature type="transmembrane region" description="Helical" evidence="1">
    <location>
        <begin position="102"/>
        <end position="120"/>
    </location>
</feature>
<sequence>MFSFKDKNIQFDFIYLFIFVFTFNMLILKIINHIYKKPFIDEDDFSKLTIGIFVTYVFLIPLIEELCFRGVLSLSKKIFFVSLVAILIVLLCFFKFNFISLSIISLIIILGILTLVNNDLIFRIKRFVDENIIIVIIITAILFSIAHLKNYESINVEAYLKIIPKFTGGLYLGYIAYKYGISRSYILHGINNLIPFIIILIVKYFRF</sequence>
<evidence type="ECO:0000256" key="1">
    <source>
        <dbReference type="SAM" id="Phobius"/>
    </source>
</evidence>
<accession>A0A2I2M7W7</accession>
<keyword evidence="1" id="KW-1133">Transmembrane helix</keyword>
<evidence type="ECO:0000259" key="2">
    <source>
        <dbReference type="Pfam" id="PF02517"/>
    </source>
</evidence>
<feature type="transmembrane region" description="Helical" evidence="1">
    <location>
        <begin position="47"/>
        <end position="66"/>
    </location>
</feature>
<feature type="transmembrane region" description="Helical" evidence="1">
    <location>
        <begin position="184"/>
        <end position="205"/>
    </location>
</feature>
<dbReference type="GO" id="GO:0080120">
    <property type="term" value="P:CAAX-box protein maturation"/>
    <property type="evidence" value="ECO:0007669"/>
    <property type="project" value="UniProtKB-ARBA"/>
</dbReference>
<dbReference type="RefSeq" id="WP_058885611.1">
    <property type="nucleotide sequence ID" value="NZ_JAFMUH010000005.1"/>
</dbReference>
<gene>
    <name evidence="3" type="ORF">TNO010_220075</name>
</gene>
<keyword evidence="1" id="KW-0812">Transmembrane</keyword>
<keyword evidence="1" id="KW-0472">Membrane</keyword>
<reference evidence="3 4" key="1">
    <citation type="submission" date="2017-11" db="EMBL/GenBank/DDBJ databases">
        <authorList>
            <person name="Duchaud E."/>
        </authorList>
    </citation>
    <scope>NUCLEOTIDE SEQUENCE [LARGE SCALE GENOMIC DNA]</scope>
    <source>
        <strain evidence="3 4">TNO010</strain>
    </source>
</reference>
<dbReference type="Proteomes" id="UP000490060">
    <property type="component" value="Unassembled WGS sequence"/>
</dbReference>
<feature type="transmembrane region" description="Helical" evidence="1">
    <location>
        <begin position="12"/>
        <end position="35"/>
    </location>
</feature>
<dbReference type="AlphaFoldDB" id="A0A2I2M7W7"/>
<feature type="transmembrane region" description="Helical" evidence="1">
    <location>
        <begin position="127"/>
        <end position="146"/>
    </location>
</feature>
<dbReference type="InterPro" id="IPR003675">
    <property type="entry name" value="Rce1/LyrA-like_dom"/>
</dbReference>